<evidence type="ECO:0000256" key="1">
    <source>
        <dbReference type="ARBA" id="ARBA00007114"/>
    </source>
</evidence>
<dbReference type="OrthoDB" id="2192561at2759"/>
<dbReference type="GO" id="GO:0005737">
    <property type="term" value="C:cytoplasm"/>
    <property type="evidence" value="ECO:0007669"/>
    <property type="project" value="TreeGrafter"/>
</dbReference>
<evidence type="ECO:0000313" key="4">
    <source>
        <dbReference type="Proteomes" id="UP000054771"/>
    </source>
</evidence>
<evidence type="ECO:0000313" key="3">
    <source>
        <dbReference type="EMBL" id="CEL11426.1"/>
    </source>
</evidence>
<feature type="region of interest" description="Disordered" evidence="2">
    <location>
        <begin position="140"/>
        <end position="159"/>
    </location>
</feature>
<sequence>MPKATSSRAAAAGRRHNPLAEDILSTGHLRTHPSKKDKRKSKAEQEQENAERFVDAKTSRKILQIGQELADEDAAEQNAARVVDAGQGNSAFDFESRFEDEDIYSDDDGKFNEEQWDDEEEVEEVEVDPNDLDMFHKFVPRGEEDPIFNPRGTDTGGQTTNLADLILEKIAEHEAKQAGHTGPMIQGGGLPEDAVQIPAKAVEVYEK</sequence>
<protein>
    <submittedName>
        <fullName evidence="3">Putative rRNA processing protein Bystin</fullName>
    </submittedName>
</protein>
<evidence type="ECO:0000256" key="2">
    <source>
        <dbReference type="SAM" id="MobiDB-lite"/>
    </source>
</evidence>
<dbReference type="GO" id="GO:0030688">
    <property type="term" value="C:preribosome, small subunit precursor"/>
    <property type="evidence" value="ECO:0007669"/>
    <property type="project" value="TreeGrafter"/>
</dbReference>
<comment type="similarity">
    <text evidence="1">Belongs to the bystin family.</text>
</comment>
<dbReference type="GO" id="GO:0006364">
    <property type="term" value="P:rRNA processing"/>
    <property type="evidence" value="ECO:0007669"/>
    <property type="project" value="TreeGrafter"/>
</dbReference>
<name>A0A0U5GG62_ASPCI</name>
<feature type="compositionally biased region" description="Basic and acidic residues" evidence="2">
    <location>
        <begin position="42"/>
        <end position="55"/>
    </location>
</feature>
<proteinExistence type="inferred from homology"/>
<dbReference type="Proteomes" id="UP000054771">
    <property type="component" value="Unassembled WGS sequence"/>
</dbReference>
<dbReference type="PANTHER" id="PTHR12821">
    <property type="entry name" value="BYSTIN"/>
    <property type="match status" value="1"/>
</dbReference>
<keyword evidence="4" id="KW-1185">Reference proteome</keyword>
<organism evidence="3 4">
    <name type="scientific">Aspergillus calidoustus</name>
    <dbReference type="NCBI Taxonomy" id="454130"/>
    <lineage>
        <taxon>Eukaryota</taxon>
        <taxon>Fungi</taxon>
        <taxon>Dikarya</taxon>
        <taxon>Ascomycota</taxon>
        <taxon>Pezizomycotina</taxon>
        <taxon>Eurotiomycetes</taxon>
        <taxon>Eurotiomycetidae</taxon>
        <taxon>Eurotiales</taxon>
        <taxon>Aspergillaceae</taxon>
        <taxon>Aspergillus</taxon>
        <taxon>Aspergillus subgen. Nidulantes</taxon>
    </lineage>
</organism>
<dbReference type="PANTHER" id="PTHR12821:SF0">
    <property type="entry name" value="BYSTIN"/>
    <property type="match status" value="1"/>
</dbReference>
<dbReference type="InterPro" id="IPR007955">
    <property type="entry name" value="Bystin"/>
</dbReference>
<dbReference type="GO" id="GO:0030515">
    <property type="term" value="F:snoRNA binding"/>
    <property type="evidence" value="ECO:0007669"/>
    <property type="project" value="TreeGrafter"/>
</dbReference>
<dbReference type="AlphaFoldDB" id="A0A0U5GG62"/>
<dbReference type="GO" id="GO:0005730">
    <property type="term" value="C:nucleolus"/>
    <property type="evidence" value="ECO:0007669"/>
    <property type="project" value="TreeGrafter"/>
</dbReference>
<gene>
    <name evidence="3" type="ORF">ASPCAL14528</name>
</gene>
<feature type="region of interest" description="Disordered" evidence="2">
    <location>
        <begin position="92"/>
        <end position="126"/>
    </location>
</feature>
<accession>A0A0U5GG62</accession>
<feature type="compositionally biased region" description="Acidic residues" evidence="2">
    <location>
        <begin position="114"/>
        <end position="126"/>
    </location>
</feature>
<dbReference type="OMA" id="FNEEQWD"/>
<reference evidence="4" key="1">
    <citation type="journal article" date="2016" name="Genome Announc.">
        <title>Draft genome sequences of fungus Aspergillus calidoustus.</title>
        <authorList>
            <person name="Horn F."/>
            <person name="Linde J."/>
            <person name="Mattern D.J."/>
            <person name="Walther G."/>
            <person name="Guthke R."/>
            <person name="Scherlach K."/>
            <person name="Martin K."/>
            <person name="Brakhage A.A."/>
            <person name="Petzke L."/>
            <person name="Valiante V."/>
        </authorList>
    </citation>
    <scope>NUCLEOTIDE SEQUENCE [LARGE SCALE GENOMIC DNA]</scope>
    <source>
        <strain evidence="4">SF006504</strain>
    </source>
</reference>
<feature type="compositionally biased region" description="Basic residues" evidence="2">
    <location>
        <begin position="29"/>
        <end position="41"/>
    </location>
</feature>
<feature type="region of interest" description="Disordered" evidence="2">
    <location>
        <begin position="1"/>
        <end position="55"/>
    </location>
</feature>
<dbReference type="EMBL" id="CDMC01000026">
    <property type="protein sequence ID" value="CEL11426.1"/>
    <property type="molecule type" value="Genomic_DNA"/>
</dbReference>
<dbReference type="STRING" id="454130.A0A0U5GG62"/>